<organism evidence="2 3">
    <name type="scientific">Novosphingobium endophyticum</name>
    <dbReference type="NCBI Taxonomy" id="1955250"/>
    <lineage>
        <taxon>Bacteria</taxon>
        <taxon>Pseudomonadati</taxon>
        <taxon>Pseudomonadota</taxon>
        <taxon>Alphaproteobacteria</taxon>
        <taxon>Sphingomonadales</taxon>
        <taxon>Sphingomonadaceae</taxon>
        <taxon>Novosphingobium</taxon>
    </lineage>
</organism>
<comment type="caution">
    <text evidence="2">The sequence shown here is derived from an EMBL/GenBank/DDBJ whole genome shotgun (WGS) entry which is preliminary data.</text>
</comment>
<sequence>MNMAVDRETCRAGHAPGRAGEQFAGFPAAPDWRDLRSRLFAVYEVRTALAGDGAPARLRTRGSFADDTAALLNTYEISSRPVNLEVSSNGKSDGGKVTPVTGKPDAGERG</sequence>
<evidence type="ECO:0000256" key="1">
    <source>
        <dbReference type="SAM" id="MobiDB-lite"/>
    </source>
</evidence>
<feature type="region of interest" description="Disordered" evidence="1">
    <location>
        <begin position="1"/>
        <end position="25"/>
    </location>
</feature>
<keyword evidence="3" id="KW-1185">Reference proteome</keyword>
<evidence type="ECO:0000313" key="3">
    <source>
        <dbReference type="Proteomes" id="UP000608154"/>
    </source>
</evidence>
<protein>
    <submittedName>
        <fullName evidence="2">Uncharacterized protein</fullName>
    </submittedName>
</protein>
<dbReference type="EMBL" id="BMHK01000002">
    <property type="protein sequence ID" value="GGB90110.1"/>
    <property type="molecule type" value="Genomic_DNA"/>
</dbReference>
<gene>
    <name evidence="2" type="ORF">GCM10011494_05590</name>
</gene>
<dbReference type="Proteomes" id="UP000608154">
    <property type="component" value="Unassembled WGS sequence"/>
</dbReference>
<reference evidence="2" key="1">
    <citation type="journal article" date="2014" name="Int. J. Syst. Evol. Microbiol.">
        <title>Complete genome sequence of Corynebacterium casei LMG S-19264T (=DSM 44701T), isolated from a smear-ripened cheese.</title>
        <authorList>
            <consortium name="US DOE Joint Genome Institute (JGI-PGF)"/>
            <person name="Walter F."/>
            <person name="Albersmeier A."/>
            <person name="Kalinowski J."/>
            <person name="Ruckert C."/>
        </authorList>
    </citation>
    <scope>NUCLEOTIDE SEQUENCE</scope>
    <source>
        <strain evidence="2">CGMCC 1.15095</strain>
    </source>
</reference>
<name>A0A916TQ38_9SPHN</name>
<feature type="compositionally biased region" description="Polar residues" evidence="1">
    <location>
        <begin position="82"/>
        <end position="91"/>
    </location>
</feature>
<accession>A0A916TQ38</accession>
<proteinExistence type="predicted"/>
<feature type="compositionally biased region" description="Basic and acidic residues" evidence="1">
    <location>
        <begin position="1"/>
        <end position="11"/>
    </location>
</feature>
<feature type="region of interest" description="Disordered" evidence="1">
    <location>
        <begin position="82"/>
        <end position="110"/>
    </location>
</feature>
<dbReference type="AlphaFoldDB" id="A0A916TQ38"/>
<reference evidence="2" key="2">
    <citation type="submission" date="2020-09" db="EMBL/GenBank/DDBJ databases">
        <authorList>
            <person name="Sun Q."/>
            <person name="Zhou Y."/>
        </authorList>
    </citation>
    <scope>NUCLEOTIDE SEQUENCE</scope>
    <source>
        <strain evidence="2">CGMCC 1.15095</strain>
    </source>
</reference>
<evidence type="ECO:0000313" key="2">
    <source>
        <dbReference type="EMBL" id="GGB90110.1"/>
    </source>
</evidence>